<sequence>MCVFDWKTASKSKKIEWINDYCLQVAAYISAINYFYGVNIKRGIIAIALSNEAAQIFTLNVRDLANYQQQFLIRLNEFNRSLLKLPRS</sequence>
<comment type="caution">
    <text evidence="1">The sequence shown here is derived from an EMBL/GenBank/DDBJ whole genome shotgun (WGS) entry which is preliminary data.</text>
</comment>
<reference evidence="1" key="1">
    <citation type="journal article" date="2021" name="Antonie Van Leeuwenhoek">
        <title>Draft genome and description of Waterburya agarophytonicola gen. nov. sp. nov. (Pleurocapsales, Cyanobacteria): a seaweed symbiont.</title>
        <authorList>
            <person name="Bonthond G."/>
            <person name="Shalygin S."/>
            <person name="Bayer T."/>
            <person name="Weinberger F."/>
        </authorList>
    </citation>
    <scope>NUCLEOTIDE SEQUENCE</scope>
    <source>
        <strain evidence="1">KI4</strain>
    </source>
</reference>
<gene>
    <name evidence="1" type="ORF">I4641_00930</name>
</gene>
<accession>A0A964FFJ1</accession>
<dbReference type="Proteomes" id="UP000729733">
    <property type="component" value="Unassembled WGS sequence"/>
</dbReference>
<evidence type="ECO:0000313" key="2">
    <source>
        <dbReference type="Proteomes" id="UP000729733"/>
    </source>
</evidence>
<name>A0A964FFJ1_9CYAN</name>
<dbReference type="AlphaFoldDB" id="A0A964FFJ1"/>
<dbReference type="GO" id="GO:0008297">
    <property type="term" value="F:single-stranded DNA exodeoxyribonuclease activity"/>
    <property type="evidence" value="ECO:0007669"/>
    <property type="project" value="TreeGrafter"/>
</dbReference>
<dbReference type="EMBL" id="JADWDC010000002">
    <property type="protein sequence ID" value="MCC0175543.1"/>
    <property type="molecule type" value="Genomic_DNA"/>
</dbReference>
<keyword evidence="2" id="KW-1185">Reference proteome</keyword>
<dbReference type="RefSeq" id="WP_229638548.1">
    <property type="nucleotide sequence ID" value="NZ_JADWDC010000002.1"/>
</dbReference>
<dbReference type="PANTHER" id="PTHR31340">
    <property type="entry name" value="MITOCHONDRIAL GENOME MAINTENANCE EXONUCLEASE 1"/>
    <property type="match status" value="1"/>
</dbReference>
<proteinExistence type="predicted"/>
<evidence type="ECO:0008006" key="3">
    <source>
        <dbReference type="Google" id="ProtNLM"/>
    </source>
</evidence>
<evidence type="ECO:0000313" key="1">
    <source>
        <dbReference type="EMBL" id="MCC0175543.1"/>
    </source>
</evidence>
<dbReference type="PANTHER" id="PTHR31340:SF3">
    <property type="entry name" value="MITOCHONDRIAL GENOME MAINTENANCE EXONUCLEASE 1"/>
    <property type="match status" value="1"/>
</dbReference>
<protein>
    <recommendedName>
        <fullName evidence="3">PD-(D/E)XK endonuclease-like domain-containing protein</fullName>
    </recommendedName>
</protein>
<organism evidence="1 2">
    <name type="scientific">Waterburya agarophytonicola KI4</name>
    <dbReference type="NCBI Taxonomy" id="2874699"/>
    <lineage>
        <taxon>Bacteria</taxon>
        <taxon>Bacillati</taxon>
        <taxon>Cyanobacteriota</taxon>
        <taxon>Cyanophyceae</taxon>
        <taxon>Pleurocapsales</taxon>
        <taxon>Hyellaceae</taxon>
        <taxon>Waterburya</taxon>
        <taxon>Waterburya agarophytonicola</taxon>
    </lineage>
</organism>